<gene>
    <name evidence="1" type="ORF">S01H1_76178</name>
</gene>
<dbReference type="AlphaFoldDB" id="X0Z4A8"/>
<evidence type="ECO:0000313" key="1">
    <source>
        <dbReference type="EMBL" id="GAG53257.1"/>
    </source>
</evidence>
<protein>
    <recommendedName>
        <fullName evidence="2">MAM domain-containing protein</fullName>
    </recommendedName>
</protein>
<dbReference type="EMBL" id="BARS01051107">
    <property type="protein sequence ID" value="GAG53257.1"/>
    <property type="molecule type" value="Genomic_DNA"/>
</dbReference>
<sequence>FAAGINSVPYTLTGSDNEVVYIPKPGCLLPANFNFKANDSGTDPNGGDSNEAAVTVAFEAVLYSANMDTDPGWTLDGTQWQWGQPTGQGGSPFSYPDPVSGFTGSNVIGYNLSGAYANKMKSTEWAAIPVIDCIDTDVVKLVFYRWLNVDASSNDMAPIEISNDGSNWSQLWINSSRVTDSSWQRQEFDISAYAANQPAVYIRWGMGPTNSNKQYSGWNIDDISVVGQYQGRLIAG</sequence>
<dbReference type="Gene3D" id="2.60.120.260">
    <property type="entry name" value="Galactose-binding domain-like"/>
    <property type="match status" value="1"/>
</dbReference>
<name>X0Z4A8_9ZZZZ</name>
<feature type="non-terminal residue" evidence="1">
    <location>
        <position position="1"/>
    </location>
</feature>
<feature type="non-terminal residue" evidence="1">
    <location>
        <position position="236"/>
    </location>
</feature>
<organism evidence="1">
    <name type="scientific">marine sediment metagenome</name>
    <dbReference type="NCBI Taxonomy" id="412755"/>
    <lineage>
        <taxon>unclassified sequences</taxon>
        <taxon>metagenomes</taxon>
        <taxon>ecological metagenomes</taxon>
    </lineage>
</organism>
<reference evidence="1" key="1">
    <citation type="journal article" date="2014" name="Front. Microbiol.">
        <title>High frequency of phylogenetically diverse reductive dehalogenase-homologous genes in deep subseafloor sedimentary metagenomes.</title>
        <authorList>
            <person name="Kawai M."/>
            <person name="Futagami T."/>
            <person name="Toyoda A."/>
            <person name="Takaki Y."/>
            <person name="Nishi S."/>
            <person name="Hori S."/>
            <person name="Arai W."/>
            <person name="Tsubouchi T."/>
            <person name="Morono Y."/>
            <person name="Uchiyama I."/>
            <person name="Ito T."/>
            <person name="Fujiyama A."/>
            <person name="Inagaki F."/>
            <person name="Takami H."/>
        </authorList>
    </citation>
    <scope>NUCLEOTIDE SEQUENCE</scope>
    <source>
        <strain evidence="1">Expedition CK06-06</strain>
    </source>
</reference>
<comment type="caution">
    <text evidence="1">The sequence shown here is derived from an EMBL/GenBank/DDBJ whole genome shotgun (WGS) entry which is preliminary data.</text>
</comment>
<evidence type="ECO:0008006" key="2">
    <source>
        <dbReference type="Google" id="ProtNLM"/>
    </source>
</evidence>
<proteinExistence type="predicted"/>
<accession>X0Z4A8</accession>